<dbReference type="EMBL" id="JAXIVS010000005">
    <property type="protein sequence ID" value="MDY7228044.1"/>
    <property type="molecule type" value="Genomic_DNA"/>
</dbReference>
<dbReference type="RefSeq" id="WP_321546772.1">
    <property type="nucleotide sequence ID" value="NZ_JAXIVS010000005.1"/>
</dbReference>
<sequence length="158" mass="16993">MSIRLRIRGAASLFTLWALMVACGGEAPVEDPSPTPQPAPPQLPVIEPKLSVIQAKIFDKGCGFSQCHGTGQSLEALDLSTGKSYAALINTLSQNRAARSEGLKLVVPGKPEESFLVQKLRLPLDEKYGVVMPRGTEGAKQNELDAIVEWIRLGALND</sequence>
<dbReference type="PROSITE" id="PS51257">
    <property type="entry name" value="PROKAR_LIPOPROTEIN"/>
    <property type="match status" value="1"/>
</dbReference>
<name>A0ABU5H5A8_9BACT</name>
<reference evidence="2 3" key="1">
    <citation type="submission" date="2023-12" db="EMBL/GenBank/DDBJ databases">
        <title>the genome sequence of Hyalangium sp. s54d21.</title>
        <authorList>
            <person name="Zhang X."/>
        </authorList>
    </citation>
    <scope>NUCLEOTIDE SEQUENCE [LARGE SCALE GENOMIC DNA]</scope>
    <source>
        <strain evidence="3">s54d21</strain>
    </source>
</reference>
<evidence type="ECO:0008006" key="4">
    <source>
        <dbReference type="Google" id="ProtNLM"/>
    </source>
</evidence>
<comment type="caution">
    <text evidence="2">The sequence shown here is derived from an EMBL/GenBank/DDBJ whole genome shotgun (WGS) entry which is preliminary data.</text>
</comment>
<feature type="signal peptide" evidence="1">
    <location>
        <begin position="1"/>
        <end position="27"/>
    </location>
</feature>
<keyword evidence="3" id="KW-1185">Reference proteome</keyword>
<evidence type="ECO:0000313" key="3">
    <source>
        <dbReference type="Proteomes" id="UP001291309"/>
    </source>
</evidence>
<keyword evidence="1" id="KW-0732">Signal</keyword>
<proteinExistence type="predicted"/>
<gene>
    <name evidence="2" type="ORF">SYV04_16620</name>
</gene>
<accession>A0ABU5H5A8</accession>
<dbReference type="Proteomes" id="UP001291309">
    <property type="component" value="Unassembled WGS sequence"/>
</dbReference>
<organism evidence="2 3">
    <name type="scientific">Hyalangium rubrum</name>
    <dbReference type="NCBI Taxonomy" id="3103134"/>
    <lineage>
        <taxon>Bacteria</taxon>
        <taxon>Pseudomonadati</taxon>
        <taxon>Myxococcota</taxon>
        <taxon>Myxococcia</taxon>
        <taxon>Myxococcales</taxon>
        <taxon>Cystobacterineae</taxon>
        <taxon>Archangiaceae</taxon>
        <taxon>Hyalangium</taxon>
    </lineage>
</organism>
<evidence type="ECO:0000313" key="2">
    <source>
        <dbReference type="EMBL" id="MDY7228044.1"/>
    </source>
</evidence>
<evidence type="ECO:0000256" key="1">
    <source>
        <dbReference type="SAM" id="SignalP"/>
    </source>
</evidence>
<protein>
    <recommendedName>
        <fullName evidence="4">Cytochrome C Planctomycete-type domain-containing protein</fullName>
    </recommendedName>
</protein>
<feature type="chain" id="PRO_5047101903" description="Cytochrome C Planctomycete-type domain-containing protein" evidence="1">
    <location>
        <begin position="28"/>
        <end position="158"/>
    </location>
</feature>